<feature type="transmembrane region" description="Helical" evidence="1">
    <location>
        <begin position="7"/>
        <end position="36"/>
    </location>
</feature>
<keyword evidence="1" id="KW-0812">Transmembrane</keyword>
<organism evidence="2 3">
    <name type="scientific">Paenibacillus cellulosilyticus</name>
    <dbReference type="NCBI Taxonomy" id="375489"/>
    <lineage>
        <taxon>Bacteria</taxon>
        <taxon>Bacillati</taxon>
        <taxon>Bacillota</taxon>
        <taxon>Bacilli</taxon>
        <taxon>Bacillales</taxon>
        <taxon>Paenibacillaceae</taxon>
        <taxon>Paenibacillus</taxon>
    </lineage>
</organism>
<dbReference type="AlphaFoldDB" id="A0A2V2YPS2"/>
<evidence type="ECO:0000256" key="1">
    <source>
        <dbReference type="SAM" id="Phobius"/>
    </source>
</evidence>
<protein>
    <submittedName>
        <fullName evidence="2">Uncharacterized protein</fullName>
    </submittedName>
</protein>
<keyword evidence="3" id="KW-1185">Reference proteome</keyword>
<sequence length="78" mass="8697">MKKRPRWLWILVLVCCGLPGVLGLALCTLLLVVGTLFFDDPNASYSKFILTITGCAVVPVLLVLLAIYSYKKIRKENN</sequence>
<keyword evidence="1" id="KW-0472">Membrane</keyword>
<evidence type="ECO:0000313" key="2">
    <source>
        <dbReference type="EMBL" id="PWV94441.1"/>
    </source>
</evidence>
<keyword evidence="1" id="KW-1133">Transmembrane helix</keyword>
<proteinExistence type="predicted"/>
<name>A0A2V2YPS2_9BACL</name>
<dbReference type="EMBL" id="QGTQ01000030">
    <property type="protein sequence ID" value="PWV94441.1"/>
    <property type="molecule type" value="Genomic_DNA"/>
</dbReference>
<accession>A0A2V2YPS2</accession>
<reference evidence="2 3" key="1">
    <citation type="submission" date="2018-05" db="EMBL/GenBank/DDBJ databases">
        <title>Genomic Encyclopedia of Type Strains, Phase III (KMG-III): the genomes of soil and plant-associated and newly described type strains.</title>
        <authorList>
            <person name="Whitman W."/>
        </authorList>
    </citation>
    <scope>NUCLEOTIDE SEQUENCE [LARGE SCALE GENOMIC DNA]</scope>
    <source>
        <strain evidence="2 3">CECT 5696</strain>
    </source>
</reference>
<gene>
    <name evidence="2" type="ORF">DFQ01_1306</name>
</gene>
<comment type="caution">
    <text evidence="2">The sequence shown here is derived from an EMBL/GenBank/DDBJ whole genome shotgun (WGS) entry which is preliminary data.</text>
</comment>
<evidence type="ECO:0000313" key="3">
    <source>
        <dbReference type="Proteomes" id="UP000246635"/>
    </source>
</evidence>
<feature type="transmembrane region" description="Helical" evidence="1">
    <location>
        <begin position="48"/>
        <end position="70"/>
    </location>
</feature>
<dbReference type="RefSeq" id="WP_146216925.1">
    <property type="nucleotide sequence ID" value="NZ_CP054612.1"/>
</dbReference>
<dbReference type="Proteomes" id="UP000246635">
    <property type="component" value="Unassembled WGS sequence"/>
</dbReference>